<dbReference type="Proteomes" id="UP000481153">
    <property type="component" value="Unassembled WGS sequence"/>
</dbReference>
<reference evidence="1 2" key="1">
    <citation type="submission" date="2019-07" db="EMBL/GenBank/DDBJ databases">
        <title>Genomics analysis of Aphanomyces spp. identifies a new class of oomycete effector associated with host adaptation.</title>
        <authorList>
            <person name="Gaulin E."/>
        </authorList>
    </citation>
    <scope>NUCLEOTIDE SEQUENCE [LARGE SCALE GENOMIC DNA]</scope>
    <source>
        <strain evidence="1 2">ATCC 201684</strain>
    </source>
</reference>
<dbReference type="EMBL" id="VJMJ01000187">
    <property type="protein sequence ID" value="KAF0727864.1"/>
    <property type="molecule type" value="Genomic_DNA"/>
</dbReference>
<comment type="caution">
    <text evidence="1">The sequence shown here is derived from an EMBL/GenBank/DDBJ whole genome shotgun (WGS) entry which is preliminary data.</text>
</comment>
<accession>A0A6G0WKT0</accession>
<proteinExistence type="predicted"/>
<gene>
    <name evidence="1" type="ORF">Ae201684_014203</name>
</gene>
<sequence length="79" mass="9151">MVHYFREGNFEIHTLANCRRGRQTSDIRNRQVVALELQGDSAHVTELQQKSLKIARFGNAWKQGRPHSRQVARGNRVKP</sequence>
<protein>
    <submittedName>
        <fullName evidence="1">Uncharacterized protein</fullName>
    </submittedName>
</protein>
<evidence type="ECO:0000313" key="1">
    <source>
        <dbReference type="EMBL" id="KAF0727864.1"/>
    </source>
</evidence>
<organism evidence="1 2">
    <name type="scientific">Aphanomyces euteiches</name>
    <dbReference type="NCBI Taxonomy" id="100861"/>
    <lineage>
        <taxon>Eukaryota</taxon>
        <taxon>Sar</taxon>
        <taxon>Stramenopiles</taxon>
        <taxon>Oomycota</taxon>
        <taxon>Saprolegniomycetes</taxon>
        <taxon>Saprolegniales</taxon>
        <taxon>Verrucalvaceae</taxon>
        <taxon>Aphanomyces</taxon>
    </lineage>
</organism>
<keyword evidence="2" id="KW-1185">Reference proteome</keyword>
<dbReference type="AlphaFoldDB" id="A0A6G0WKT0"/>
<evidence type="ECO:0000313" key="2">
    <source>
        <dbReference type="Proteomes" id="UP000481153"/>
    </source>
</evidence>
<name>A0A6G0WKT0_9STRA</name>